<dbReference type="SUPFAM" id="SSF51735">
    <property type="entry name" value="NAD(P)-binding Rossmann-fold domains"/>
    <property type="match status" value="1"/>
</dbReference>
<dbReference type="GO" id="GO:0005886">
    <property type="term" value="C:plasma membrane"/>
    <property type="evidence" value="ECO:0007669"/>
    <property type="project" value="TreeGrafter"/>
</dbReference>
<keyword evidence="3" id="KW-0472">Membrane</keyword>
<dbReference type="EMBL" id="FN653063">
    <property type="protein sequence ID" value="CBY24825.1"/>
    <property type="molecule type" value="Genomic_DNA"/>
</dbReference>
<keyword evidence="3" id="KW-0812">Transmembrane</keyword>
<organism evidence="5">
    <name type="scientific">Oikopleura dioica</name>
    <name type="common">Tunicate</name>
    <dbReference type="NCBI Taxonomy" id="34765"/>
    <lineage>
        <taxon>Eukaryota</taxon>
        <taxon>Metazoa</taxon>
        <taxon>Chordata</taxon>
        <taxon>Tunicata</taxon>
        <taxon>Appendicularia</taxon>
        <taxon>Copelata</taxon>
        <taxon>Oikopleuridae</taxon>
        <taxon>Oikopleura</taxon>
    </lineage>
</organism>
<dbReference type="GO" id="GO:0005739">
    <property type="term" value="C:mitochondrion"/>
    <property type="evidence" value="ECO:0007669"/>
    <property type="project" value="TreeGrafter"/>
</dbReference>
<dbReference type="PANTHER" id="PTHR12286">
    <property type="entry name" value="SACCHAROPINE DEHYDROGENASE-LIKE OXIDOREDUCTASE"/>
    <property type="match status" value="1"/>
</dbReference>
<dbReference type="OrthoDB" id="10268090at2759"/>
<sequence length="400" mass="43312">MPTFDVVILGATGFTGQWQWVVKYFNTVAGDKYSWAIAGRNMSKLEEIAAGTTAKCVQVDISSVDTIERAVRDAKLVLNCTGPYRLLGEPVVKACVENGVDYLDISGEPEFIEAMELRYNEAASHSGSIVISACGFDSIPSEIGLNFLRDNFRGELHRAEAFLSINAAIGYCGHATTWDCAVMGFGSQDALKALRSLRKSPRIEYKGKRNSTRSFALHGNRTIPFPGSDASIVRRSQQGFALRDKTPVRFSIYAVVGSVASLMGISFTGLCLSLFSRFSSGRSLLMKFAEFFTFGVFSRKGPPNESIAGTSFDITFLGKGFDEEGNPLTKRATVSGPEPGYDATSKILVSCALTLLEERGKVFDNLGEQGGVSTSALAFDGTDIVYNLESAGLEFKIKVV</sequence>
<feature type="domain" description="Saccharopine dehydrogenase NADP binding" evidence="4">
    <location>
        <begin position="6"/>
        <end position="131"/>
    </location>
</feature>
<evidence type="ECO:0000259" key="4">
    <source>
        <dbReference type="Pfam" id="PF03435"/>
    </source>
</evidence>
<evidence type="ECO:0000313" key="5">
    <source>
        <dbReference type="EMBL" id="CBY24825.1"/>
    </source>
</evidence>
<evidence type="ECO:0000256" key="1">
    <source>
        <dbReference type="ARBA" id="ARBA00038048"/>
    </source>
</evidence>
<feature type="transmembrane region" description="Helical" evidence="3">
    <location>
        <begin position="250"/>
        <end position="275"/>
    </location>
</feature>
<dbReference type="PANTHER" id="PTHR12286:SF5">
    <property type="entry name" value="SACCHAROPINE DEHYDROGENASE-LIKE OXIDOREDUCTASE"/>
    <property type="match status" value="1"/>
</dbReference>
<reference evidence="5" key="1">
    <citation type="journal article" date="2010" name="Science">
        <title>Plasticity of animal genome architecture unmasked by rapid evolution of a pelagic tunicate.</title>
        <authorList>
            <person name="Denoeud F."/>
            <person name="Henriet S."/>
            <person name="Mungpakdee S."/>
            <person name="Aury J.M."/>
            <person name="Da Silva C."/>
            <person name="Brinkmann H."/>
            <person name="Mikhaleva J."/>
            <person name="Olsen L.C."/>
            <person name="Jubin C."/>
            <person name="Canestro C."/>
            <person name="Bouquet J.M."/>
            <person name="Danks G."/>
            <person name="Poulain J."/>
            <person name="Campsteijn C."/>
            <person name="Adamski M."/>
            <person name="Cross I."/>
            <person name="Yadetie F."/>
            <person name="Muffato M."/>
            <person name="Louis A."/>
            <person name="Butcher S."/>
            <person name="Tsagkogeorga G."/>
            <person name="Konrad A."/>
            <person name="Singh S."/>
            <person name="Jensen M.F."/>
            <person name="Cong E.H."/>
            <person name="Eikeseth-Otteraa H."/>
            <person name="Noel B."/>
            <person name="Anthouard V."/>
            <person name="Porcel B.M."/>
            <person name="Kachouri-Lafond R."/>
            <person name="Nishino A."/>
            <person name="Ugolini M."/>
            <person name="Chourrout P."/>
            <person name="Nishida H."/>
            <person name="Aasland R."/>
            <person name="Huzurbazar S."/>
            <person name="Westhof E."/>
            <person name="Delsuc F."/>
            <person name="Lehrach H."/>
            <person name="Reinhardt R."/>
            <person name="Weissenbach J."/>
            <person name="Roy S.W."/>
            <person name="Artiguenave F."/>
            <person name="Postlethwait J.H."/>
            <person name="Manak J.R."/>
            <person name="Thompson E.M."/>
            <person name="Jaillon O."/>
            <person name="Du Pasquier L."/>
            <person name="Boudinot P."/>
            <person name="Liberles D.A."/>
            <person name="Volff J.N."/>
            <person name="Philippe H."/>
            <person name="Lenhard B."/>
            <person name="Roest Crollius H."/>
            <person name="Wincker P."/>
            <person name="Chourrout D."/>
        </authorList>
    </citation>
    <scope>NUCLEOTIDE SEQUENCE [LARGE SCALE GENOMIC DNA]</scope>
</reference>
<dbReference type="FunCoup" id="E4XK49">
    <property type="interactions" value="51"/>
</dbReference>
<dbReference type="Pfam" id="PF03435">
    <property type="entry name" value="Sacchrp_dh_NADP"/>
    <property type="match status" value="1"/>
</dbReference>
<dbReference type="GO" id="GO:0009247">
    <property type="term" value="P:glycolipid biosynthetic process"/>
    <property type="evidence" value="ECO:0007669"/>
    <property type="project" value="TreeGrafter"/>
</dbReference>
<accession>E4XK49</accession>
<dbReference type="InterPro" id="IPR005097">
    <property type="entry name" value="Sacchrp_dh_NADP-bd"/>
</dbReference>
<evidence type="ECO:0000313" key="6">
    <source>
        <dbReference type="Proteomes" id="UP000001307"/>
    </source>
</evidence>
<keyword evidence="3" id="KW-1133">Transmembrane helix</keyword>
<dbReference type="InParanoid" id="E4XK49"/>
<dbReference type="InterPro" id="IPR036291">
    <property type="entry name" value="NAD(P)-bd_dom_sf"/>
</dbReference>
<dbReference type="Gene3D" id="3.40.50.720">
    <property type="entry name" value="NAD(P)-binding Rossmann-like Domain"/>
    <property type="match status" value="1"/>
</dbReference>
<proteinExistence type="inferred from homology"/>
<dbReference type="InterPro" id="IPR051276">
    <property type="entry name" value="Saccharopine_DH-like_oxidrdct"/>
</dbReference>
<comment type="similarity">
    <text evidence="1">Belongs to the saccharopine dehydrogenase family.</text>
</comment>
<dbReference type="Proteomes" id="UP000001307">
    <property type="component" value="Unassembled WGS sequence"/>
</dbReference>
<name>E4XK49_OIKDI</name>
<dbReference type="AlphaFoldDB" id="E4XK49"/>
<evidence type="ECO:0000256" key="2">
    <source>
        <dbReference type="ARBA" id="ARBA00039852"/>
    </source>
</evidence>
<evidence type="ECO:0000256" key="3">
    <source>
        <dbReference type="SAM" id="Phobius"/>
    </source>
</evidence>
<gene>
    <name evidence="5" type="ORF">GSOID_T00012998001</name>
</gene>
<protein>
    <recommendedName>
        <fullName evidence="2">Saccharopine dehydrogenase-like oxidoreductase</fullName>
    </recommendedName>
</protein>
<dbReference type="GO" id="GO:0005811">
    <property type="term" value="C:lipid droplet"/>
    <property type="evidence" value="ECO:0007669"/>
    <property type="project" value="TreeGrafter"/>
</dbReference>
<keyword evidence="6" id="KW-1185">Reference proteome</keyword>